<keyword evidence="3 7" id="KW-0479">Metal-binding</keyword>
<evidence type="ECO:0000256" key="1">
    <source>
        <dbReference type="ARBA" id="ARBA00010875"/>
    </source>
</evidence>
<evidence type="ECO:0000256" key="6">
    <source>
        <dbReference type="ARBA" id="ARBA00022833"/>
    </source>
</evidence>
<dbReference type="GO" id="GO:0008270">
    <property type="term" value="F:zinc ion binding"/>
    <property type="evidence" value="ECO:0007669"/>
    <property type="project" value="UniProtKB-UniRule"/>
</dbReference>
<keyword evidence="4 7" id="KW-0255">Endonuclease</keyword>
<dbReference type="HAMAP" id="MF_00009">
    <property type="entry name" value="Endoribonucl_YbeY"/>
    <property type="match status" value="1"/>
</dbReference>
<name>A0A2Z6I8D8_9BURK</name>
<dbReference type="Gene3D" id="3.40.390.30">
    <property type="entry name" value="Metalloproteases ('zincins'), catalytic domain"/>
    <property type="match status" value="1"/>
</dbReference>
<dbReference type="EMBL" id="AP018786">
    <property type="protein sequence ID" value="BBF22150.1"/>
    <property type="molecule type" value="Genomic_DNA"/>
</dbReference>
<evidence type="ECO:0000256" key="2">
    <source>
        <dbReference type="ARBA" id="ARBA00022722"/>
    </source>
</evidence>
<dbReference type="EC" id="3.1.-.-" evidence="7"/>
<dbReference type="GO" id="GO:0004222">
    <property type="term" value="F:metalloendopeptidase activity"/>
    <property type="evidence" value="ECO:0007669"/>
    <property type="project" value="InterPro"/>
</dbReference>
<comment type="cofactor">
    <cofactor evidence="7">
        <name>Zn(2+)</name>
        <dbReference type="ChEBI" id="CHEBI:29105"/>
    </cofactor>
    <text evidence="7">Binds 1 zinc ion.</text>
</comment>
<dbReference type="InterPro" id="IPR023091">
    <property type="entry name" value="MetalPrtase_cat_dom_sf_prd"/>
</dbReference>
<evidence type="ECO:0000256" key="4">
    <source>
        <dbReference type="ARBA" id="ARBA00022759"/>
    </source>
</evidence>
<dbReference type="Pfam" id="PF02130">
    <property type="entry name" value="YbeY"/>
    <property type="match status" value="1"/>
</dbReference>
<dbReference type="GO" id="GO:0004521">
    <property type="term" value="F:RNA endonuclease activity"/>
    <property type="evidence" value="ECO:0007669"/>
    <property type="project" value="UniProtKB-UniRule"/>
</dbReference>
<dbReference type="PANTHER" id="PTHR46986:SF1">
    <property type="entry name" value="ENDORIBONUCLEASE YBEY, CHLOROPLASTIC"/>
    <property type="match status" value="1"/>
</dbReference>
<dbReference type="Proteomes" id="UP000271003">
    <property type="component" value="Chromosome"/>
</dbReference>
<dbReference type="OrthoDB" id="9807740at2"/>
<sequence>MDELLLQLIVQQAWLYKKELPCRAKIERWIRAALERNSSFTLRFVDEAEGRELNARYRHKDYATNVLTFDYMHEPCAEADIIICVPVLQRQAREQNKTFEEHLAHLIVHGVLHAHGYDHLNEEEAEEMEARETEILTGLGFPNPYSDREGMVHD</sequence>
<feature type="binding site" evidence="7">
    <location>
        <position position="109"/>
    </location>
    <ligand>
        <name>Zn(2+)</name>
        <dbReference type="ChEBI" id="CHEBI:29105"/>
        <note>catalytic</note>
    </ligand>
</feature>
<evidence type="ECO:0000313" key="8">
    <source>
        <dbReference type="EMBL" id="BBF22150.1"/>
    </source>
</evidence>
<keyword evidence="7" id="KW-0698">rRNA processing</keyword>
<dbReference type="AlphaFoldDB" id="A0A2Z6I8D8"/>
<keyword evidence="7" id="KW-0690">Ribosome biogenesis</keyword>
<organism evidence="8 9">
    <name type="scientific">Sutterella megalosphaeroides</name>
    <dbReference type="NCBI Taxonomy" id="2494234"/>
    <lineage>
        <taxon>Bacteria</taxon>
        <taxon>Pseudomonadati</taxon>
        <taxon>Pseudomonadota</taxon>
        <taxon>Betaproteobacteria</taxon>
        <taxon>Burkholderiales</taxon>
        <taxon>Sutterellaceae</taxon>
        <taxon>Sutterella</taxon>
    </lineage>
</organism>
<evidence type="ECO:0000256" key="7">
    <source>
        <dbReference type="HAMAP-Rule" id="MF_00009"/>
    </source>
</evidence>
<comment type="subcellular location">
    <subcellularLocation>
        <location evidence="7">Cytoplasm</location>
    </subcellularLocation>
</comment>
<dbReference type="PANTHER" id="PTHR46986">
    <property type="entry name" value="ENDORIBONUCLEASE YBEY, CHLOROPLASTIC"/>
    <property type="match status" value="1"/>
</dbReference>
<reference evidence="8 9" key="1">
    <citation type="journal article" date="2018" name="Int. J. Syst. Evol. Microbiol.">
        <title>Mesosutterella multiformis gen. nov., sp. nov., a member of the family Sutterellaceae and Sutterella megalosphaeroides sp. nov., isolated from human faeces.</title>
        <authorList>
            <person name="Sakamoto M."/>
            <person name="Ikeyama N."/>
            <person name="Kunihiro T."/>
            <person name="Iino T."/>
            <person name="Yuki M."/>
            <person name="Ohkuma M."/>
        </authorList>
    </citation>
    <scope>NUCLEOTIDE SEQUENCE [LARGE SCALE GENOMIC DNA]</scope>
    <source>
        <strain evidence="8 9">6FBBBH3</strain>
    </source>
</reference>
<keyword evidence="5 7" id="KW-0378">Hydrolase</keyword>
<evidence type="ECO:0000313" key="9">
    <source>
        <dbReference type="Proteomes" id="UP000271003"/>
    </source>
</evidence>
<keyword evidence="2 7" id="KW-0540">Nuclease</keyword>
<dbReference type="NCBIfam" id="TIGR00043">
    <property type="entry name" value="rRNA maturation RNase YbeY"/>
    <property type="match status" value="1"/>
</dbReference>
<protein>
    <recommendedName>
        <fullName evidence="7">Endoribonuclease YbeY</fullName>
        <ecNumber evidence="7">3.1.-.-</ecNumber>
    </recommendedName>
</protein>
<dbReference type="InterPro" id="IPR002036">
    <property type="entry name" value="YbeY"/>
</dbReference>
<comment type="similarity">
    <text evidence="1 7">Belongs to the endoribonuclease YbeY family.</text>
</comment>
<gene>
    <name evidence="7" type="primary">ybeY</name>
    <name evidence="8" type="ORF">SUTMEG_00410</name>
</gene>
<dbReference type="SUPFAM" id="SSF55486">
    <property type="entry name" value="Metalloproteases ('zincins'), catalytic domain"/>
    <property type="match status" value="1"/>
</dbReference>
<keyword evidence="6 7" id="KW-0862">Zinc</keyword>
<proteinExistence type="inferred from homology"/>
<comment type="function">
    <text evidence="7">Single strand-specific metallo-endoribonuclease involved in late-stage 70S ribosome quality control and in maturation of the 3' terminus of the 16S rRNA.</text>
</comment>
<dbReference type="RefSeq" id="WP_120175821.1">
    <property type="nucleotide sequence ID" value="NZ_AP018786.1"/>
</dbReference>
<dbReference type="GO" id="GO:0005737">
    <property type="term" value="C:cytoplasm"/>
    <property type="evidence" value="ECO:0007669"/>
    <property type="project" value="UniProtKB-SubCell"/>
</dbReference>
<keyword evidence="7" id="KW-0963">Cytoplasm</keyword>
<dbReference type="GO" id="GO:0006364">
    <property type="term" value="P:rRNA processing"/>
    <property type="evidence" value="ECO:0007669"/>
    <property type="project" value="UniProtKB-UniRule"/>
</dbReference>
<accession>A0A2Z6I8D8</accession>
<evidence type="ECO:0000256" key="3">
    <source>
        <dbReference type="ARBA" id="ARBA00022723"/>
    </source>
</evidence>
<feature type="binding site" evidence="7">
    <location>
        <position position="119"/>
    </location>
    <ligand>
        <name>Zn(2+)</name>
        <dbReference type="ChEBI" id="CHEBI:29105"/>
        <note>catalytic</note>
    </ligand>
</feature>
<keyword evidence="9" id="KW-1185">Reference proteome</keyword>
<feature type="binding site" evidence="7">
    <location>
        <position position="113"/>
    </location>
    <ligand>
        <name>Zn(2+)</name>
        <dbReference type="ChEBI" id="CHEBI:29105"/>
        <note>catalytic</note>
    </ligand>
</feature>
<dbReference type="KEGG" id="sutt:SUTMEG_00410"/>
<evidence type="ECO:0000256" key="5">
    <source>
        <dbReference type="ARBA" id="ARBA00022801"/>
    </source>
</evidence>